<feature type="region of interest" description="Disordered" evidence="2">
    <location>
        <begin position="919"/>
        <end position="959"/>
    </location>
</feature>
<comment type="similarity">
    <text evidence="1">Belongs to the TEC1 family.</text>
</comment>
<feature type="region of interest" description="Disordered" evidence="2">
    <location>
        <begin position="636"/>
        <end position="664"/>
    </location>
</feature>
<feature type="compositionally biased region" description="Polar residues" evidence="2">
    <location>
        <begin position="651"/>
        <end position="664"/>
    </location>
</feature>
<protein>
    <submittedName>
        <fullName evidence="4">Piso0_005673 protein</fullName>
    </submittedName>
</protein>
<accession>G8Y2L8</accession>
<feature type="compositionally biased region" description="Low complexity" evidence="2">
    <location>
        <begin position="226"/>
        <end position="237"/>
    </location>
</feature>
<feature type="region of interest" description="Disordered" evidence="2">
    <location>
        <begin position="111"/>
        <end position="141"/>
    </location>
</feature>
<feature type="domain" description="TEA" evidence="3">
    <location>
        <begin position="260"/>
        <end position="326"/>
    </location>
</feature>
<dbReference type="OrthoDB" id="10006572at2759"/>
<evidence type="ECO:0000313" key="4">
    <source>
        <dbReference type="EMBL" id="CCE86029.1"/>
    </source>
</evidence>
<dbReference type="EMBL" id="FO082047">
    <property type="protein sequence ID" value="CCE86029.1"/>
    <property type="molecule type" value="Genomic_DNA"/>
</dbReference>
<dbReference type="OMA" id="YNITAMM"/>
<dbReference type="AlphaFoldDB" id="G8Y2L8"/>
<dbReference type="InterPro" id="IPR038096">
    <property type="entry name" value="TEA/ATTS_sf"/>
</dbReference>
<proteinExistence type="inferred from homology"/>
<feature type="region of interest" description="Disordered" evidence="2">
    <location>
        <begin position="70"/>
        <end position="98"/>
    </location>
</feature>
<feature type="region of interest" description="Disordered" evidence="2">
    <location>
        <begin position="210"/>
        <end position="245"/>
    </location>
</feature>
<dbReference type="eggNOG" id="KOG3841">
    <property type="taxonomic scope" value="Eukaryota"/>
</dbReference>
<dbReference type="InterPro" id="IPR000818">
    <property type="entry name" value="TEA/ATTS_dom"/>
</dbReference>
<keyword evidence="5" id="KW-1185">Reference proteome</keyword>
<dbReference type="GO" id="GO:0003700">
    <property type="term" value="F:DNA-binding transcription factor activity"/>
    <property type="evidence" value="ECO:0007669"/>
    <property type="project" value="InterPro"/>
</dbReference>
<dbReference type="HOGENOM" id="CLU_299774_0_0_1"/>
<sequence length="1007" mass="111638">MTNFLHPPETPRCSKSGARANYTPSFSFALGFSPSFHFGSPMNVFPSFSPQRMFQVSNNLNRILSNDRKDREFSENHKHNNIFNSLTPPQSSKGGRNRFFDSLIASGSYEDKKVKQNERDATTSDSISSNEESTEDWSVDHGFNRANKTELTSICEEAAVPDTASKKSSSVYLSPRRLALQQSTPITKNYSSIDCTPSGEVPLLHSRDESLSQDMSAHKDKKRKISSVSDSSFTSVESDAESRKRPNLNSQIYIDGMNSQEKVWNPDLDSTLMEAYLKFRNYKGENQLDSSVLKITSQNKILSKMLYEKTGVHRTSKQIASRLFRLTRLKKGNKLKVSHDKFSSEEFNNIIQEPLEHLIKPVTKEEDNSDILGSLLTSSPVAEDCKIGSRGKSAELIPKQVVISFVSDNSQNSHVFTSHKSTKFSNLSSTQFTKLIPLALHSDFTQDIISTLISHQIPIMYASNCLSLSKGGTISKTPGSDTSPFSISSMNDSNRPLNLENGHFNAFIRLNANLGDTYLPDMLQWKCLSKVFNQDKLILKKTELINGYFNDEDKSFDMHLPFLKDFWSGFLSFLNDGVNARDALADISIVQLLYEGDTINKDSLRGAIVHKFQFNDDYLGTTEVTVLKLTETVKNQQHDDDDNATEVAYSSPRQSSPYSHTIGAKSNPNLKIDVSMANTMQTNGPFSAPIYDAKLVQKYCANTSTPKSDNGSMISQCQVPESHQFNKGADNAAHQNIINPVLHPDPFNGMYPSKSSSSVSPLLMQTRSVQNPAQVRCNSDDMTASNMASQPYNNSRGLGSGNLPTEFFNSRTFQEGFSTSTPVKGNSYGTIAPVTNLPEQAQHPPNYYMAFNGANMAQMPLSAQGSHFNPQIYAPPITTFPVGVPKGGSQDLQRGNFTGTVPGLVLQPYMAYQQNTNFSPAANQNNVNTGRTSNPTASKSRSDNSDKENVNPKEDVKPKEIKFGPILEYDPSVNFKPSQKTLVSNKGIGIHKFPVNTPVSIYKPKKT</sequence>
<dbReference type="Gene3D" id="6.10.20.40">
    <property type="entry name" value="TEA/ATTS domain"/>
    <property type="match status" value="1"/>
</dbReference>
<evidence type="ECO:0000256" key="2">
    <source>
        <dbReference type="SAM" id="MobiDB-lite"/>
    </source>
</evidence>
<feature type="compositionally biased region" description="Polar residues" evidence="2">
    <location>
        <begin position="919"/>
        <end position="939"/>
    </location>
</feature>
<evidence type="ECO:0000259" key="3">
    <source>
        <dbReference type="Pfam" id="PF01285"/>
    </source>
</evidence>
<name>G8Y2L8_PICSO</name>
<evidence type="ECO:0000313" key="5">
    <source>
        <dbReference type="Proteomes" id="UP000005222"/>
    </source>
</evidence>
<evidence type="ECO:0000256" key="1">
    <source>
        <dbReference type="ARBA" id="ARBA00008421"/>
    </source>
</evidence>
<reference evidence="4 5" key="1">
    <citation type="journal article" date="2012" name="G3 (Bethesda)">
        <title>Pichia sorbitophila, an interspecies yeast hybrid reveals early steps of genome resolution following polyploidization.</title>
        <authorList>
            <person name="Leh Louis V."/>
            <person name="Despons L."/>
            <person name="Friedrich A."/>
            <person name="Martin T."/>
            <person name="Durrens P."/>
            <person name="Casaregola S."/>
            <person name="Neuveglise C."/>
            <person name="Fairhead C."/>
            <person name="Marck C."/>
            <person name="Cruz J.A."/>
            <person name="Straub M.L."/>
            <person name="Kugler V."/>
            <person name="Sacerdot C."/>
            <person name="Uzunov Z."/>
            <person name="Thierry A."/>
            <person name="Weiss S."/>
            <person name="Bleykasten C."/>
            <person name="De Montigny J."/>
            <person name="Jacques N."/>
            <person name="Jung P."/>
            <person name="Lemaire M."/>
            <person name="Mallet S."/>
            <person name="Morel G."/>
            <person name="Richard G.F."/>
            <person name="Sarkar A."/>
            <person name="Savel G."/>
            <person name="Schacherer J."/>
            <person name="Seret M.L."/>
            <person name="Talla E."/>
            <person name="Samson G."/>
            <person name="Jubin C."/>
            <person name="Poulain J."/>
            <person name="Vacherie B."/>
            <person name="Barbe V."/>
            <person name="Pelletier E."/>
            <person name="Sherman D.J."/>
            <person name="Westhof E."/>
            <person name="Weissenbach J."/>
            <person name="Baret P.V."/>
            <person name="Wincker P."/>
            <person name="Gaillardin C."/>
            <person name="Dujon B."/>
            <person name="Souciet J.L."/>
        </authorList>
    </citation>
    <scope>NUCLEOTIDE SEQUENCE [LARGE SCALE GENOMIC DNA]</scope>
    <source>
        <strain evidence="5">ATCC MYA-4447 / BCRC 22081 / CBS 7064 / NBRC 10061 / NRRL Y-12695</strain>
    </source>
</reference>
<feature type="compositionally biased region" description="Basic and acidic residues" evidence="2">
    <location>
        <begin position="111"/>
        <end position="122"/>
    </location>
</feature>
<feature type="compositionally biased region" description="Basic and acidic residues" evidence="2">
    <location>
        <begin position="940"/>
        <end position="959"/>
    </location>
</feature>
<dbReference type="Pfam" id="PF01285">
    <property type="entry name" value="TEA"/>
    <property type="match status" value="1"/>
</dbReference>
<gene>
    <name evidence="4" type="primary">Piso0_005673</name>
    <name evidence="4" type="ORF">GNLVRS01_PISO0M19834g</name>
</gene>
<organism evidence="4 5">
    <name type="scientific">Pichia sorbitophila (strain ATCC MYA-4447 / BCRC 22081 / CBS 7064 / NBRC 10061 / NRRL Y-12695)</name>
    <name type="common">Hybrid yeast</name>
    <dbReference type="NCBI Taxonomy" id="559304"/>
    <lineage>
        <taxon>Eukaryota</taxon>
        <taxon>Fungi</taxon>
        <taxon>Dikarya</taxon>
        <taxon>Ascomycota</taxon>
        <taxon>Saccharomycotina</taxon>
        <taxon>Pichiomycetes</taxon>
        <taxon>Debaryomycetaceae</taxon>
        <taxon>Millerozyma</taxon>
    </lineage>
</organism>
<feature type="compositionally biased region" description="Polar residues" evidence="2">
    <location>
        <begin position="81"/>
        <end position="94"/>
    </location>
</feature>
<dbReference type="Proteomes" id="UP000005222">
    <property type="component" value="Chromosome M"/>
</dbReference>
<dbReference type="InParanoid" id="G8Y2L8"/>